<evidence type="ECO:0000256" key="1">
    <source>
        <dbReference type="ARBA" id="ARBA00018672"/>
    </source>
</evidence>
<name>A0A2L2XKF3_9FIRM</name>
<dbReference type="Pfam" id="PF00072">
    <property type="entry name" value="Response_reg"/>
    <property type="match status" value="1"/>
</dbReference>
<reference evidence="11" key="1">
    <citation type="submission" date="2018-02" db="EMBL/GenBank/DDBJ databases">
        <title>Genome sequence of Desulfocucumis palustris strain NAW-5.</title>
        <authorList>
            <person name="Watanabe M."/>
            <person name="Kojima H."/>
            <person name="Fukui M."/>
        </authorList>
    </citation>
    <scope>NUCLEOTIDE SEQUENCE [LARGE SCALE GENOMIC DNA]</scope>
    <source>
        <strain evidence="11">NAW-5</strain>
    </source>
</reference>
<dbReference type="PRINTS" id="PR00038">
    <property type="entry name" value="HTHLUXR"/>
</dbReference>
<keyword evidence="3" id="KW-0805">Transcription regulation</keyword>
<evidence type="ECO:0000256" key="6">
    <source>
        <dbReference type="ARBA" id="ARBA00024867"/>
    </source>
</evidence>
<evidence type="ECO:0000313" key="10">
    <source>
        <dbReference type="EMBL" id="GBF34766.1"/>
    </source>
</evidence>
<dbReference type="SUPFAM" id="SSF52172">
    <property type="entry name" value="CheY-like"/>
    <property type="match status" value="1"/>
</dbReference>
<evidence type="ECO:0000256" key="3">
    <source>
        <dbReference type="ARBA" id="ARBA00023015"/>
    </source>
</evidence>
<protein>
    <recommendedName>
        <fullName evidence="1">Stage 0 sporulation protein A homolog</fullName>
    </recommendedName>
</protein>
<organism evidence="10 11">
    <name type="scientific">Desulfocucumis palustris</name>
    <dbReference type="NCBI Taxonomy" id="1898651"/>
    <lineage>
        <taxon>Bacteria</taxon>
        <taxon>Bacillati</taxon>
        <taxon>Bacillota</taxon>
        <taxon>Clostridia</taxon>
        <taxon>Eubacteriales</taxon>
        <taxon>Desulfocucumaceae</taxon>
        <taxon>Desulfocucumis</taxon>
    </lineage>
</organism>
<dbReference type="GO" id="GO:0006355">
    <property type="term" value="P:regulation of DNA-templated transcription"/>
    <property type="evidence" value="ECO:0007669"/>
    <property type="project" value="InterPro"/>
</dbReference>
<dbReference type="Pfam" id="PF00196">
    <property type="entry name" value="GerE"/>
    <property type="match status" value="1"/>
</dbReference>
<dbReference type="InterPro" id="IPR058245">
    <property type="entry name" value="NreC/VraR/RcsB-like_REC"/>
</dbReference>
<dbReference type="SMART" id="SM00448">
    <property type="entry name" value="REC"/>
    <property type="match status" value="1"/>
</dbReference>
<evidence type="ECO:0000313" key="11">
    <source>
        <dbReference type="Proteomes" id="UP000239549"/>
    </source>
</evidence>
<proteinExistence type="predicted"/>
<dbReference type="GO" id="GO:0003677">
    <property type="term" value="F:DNA binding"/>
    <property type="evidence" value="ECO:0007669"/>
    <property type="project" value="UniProtKB-KW"/>
</dbReference>
<dbReference type="GO" id="GO:0000160">
    <property type="term" value="P:phosphorelay signal transduction system"/>
    <property type="evidence" value="ECO:0007669"/>
    <property type="project" value="InterPro"/>
</dbReference>
<dbReference type="Gene3D" id="3.40.50.2300">
    <property type="match status" value="1"/>
</dbReference>
<evidence type="ECO:0000256" key="2">
    <source>
        <dbReference type="ARBA" id="ARBA00022553"/>
    </source>
</evidence>
<comment type="function">
    <text evidence="6">May play the central regulatory role in sporulation. It may be an element of the effector pathway responsible for the activation of sporulation genes in response to nutritional stress. Spo0A may act in concert with spo0H (a sigma factor) to control the expression of some genes that are critical to the sporulation process.</text>
</comment>
<keyword evidence="5" id="KW-0804">Transcription</keyword>
<sequence length="212" mass="23769">MRLILVDDHKIMRDGLRTLIERQKDVEIVAEAEDGITAVQLARELSPDFIIMDISLPNLNGVDATRKITSENPNIKVIALTMYSDKWSLKKMLRAGASGYLAKDCNYDELIQALHTVKANNYYLSSGIARTVINEYIHLIKSSDYTGSVLTARERQVLQLIAEGKTTVETASMLNLSKKTVEAHRSQIMNKLGLYNLPELVKYAVREGLTSI</sequence>
<dbReference type="EMBL" id="BFAV01000150">
    <property type="protein sequence ID" value="GBF34766.1"/>
    <property type="molecule type" value="Genomic_DNA"/>
</dbReference>
<dbReference type="CDD" id="cd06170">
    <property type="entry name" value="LuxR_C_like"/>
    <property type="match status" value="1"/>
</dbReference>
<dbReference type="SUPFAM" id="SSF46894">
    <property type="entry name" value="C-terminal effector domain of the bipartite response regulators"/>
    <property type="match status" value="1"/>
</dbReference>
<evidence type="ECO:0000259" key="8">
    <source>
        <dbReference type="PROSITE" id="PS50043"/>
    </source>
</evidence>
<keyword evidence="4 10" id="KW-0238">DNA-binding</keyword>
<evidence type="ECO:0000256" key="4">
    <source>
        <dbReference type="ARBA" id="ARBA00023125"/>
    </source>
</evidence>
<comment type="caution">
    <text evidence="10">The sequence shown here is derived from an EMBL/GenBank/DDBJ whole genome shotgun (WGS) entry which is preliminary data.</text>
</comment>
<evidence type="ECO:0000256" key="7">
    <source>
        <dbReference type="PROSITE-ProRule" id="PRU00169"/>
    </source>
</evidence>
<dbReference type="InterPro" id="IPR001789">
    <property type="entry name" value="Sig_transdc_resp-reg_receiver"/>
</dbReference>
<accession>A0A2L2XKF3</accession>
<dbReference type="Proteomes" id="UP000239549">
    <property type="component" value="Unassembled WGS sequence"/>
</dbReference>
<dbReference type="CDD" id="cd17535">
    <property type="entry name" value="REC_NarL-like"/>
    <property type="match status" value="1"/>
</dbReference>
<feature type="domain" description="HTH luxR-type" evidence="8">
    <location>
        <begin position="143"/>
        <end position="208"/>
    </location>
</feature>
<dbReference type="AlphaFoldDB" id="A0A2L2XKF3"/>
<keyword evidence="2 7" id="KW-0597">Phosphoprotein</keyword>
<dbReference type="PROSITE" id="PS50043">
    <property type="entry name" value="HTH_LUXR_2"/>
    <property type="match status" value="1"/>
</dbReference>
<evidence type="ECO:0000259" key="9">
    <source>
        <dbReference type="PROSITE" id="PS50110"/>
    </source>
</evidence>
<dbReference type="InterPro" id="IPR000792">
    <property type="entry name" value="Tscrpt_reg_LuxR_C"/>
</dbReference>
<gene>
    <name evidence="10" type="ORF">DCCM_3886</name>
</gene>
<dbReference type="InterPro" id="IPR039420">
    <property type="entry name" value="WalR-like"/>
</dbReference>
<dbReference type="InterPro" id="IPR016032">
    <property type="entry name" value="Sig_transdc_resp-reg_C-effctor"/>
</dbReference>
<dbReference type="InterPro" id="IPR011006">
    <property type="entry name" value="CheY-like_superfamily"/>
</dbReference>
<dbReference type="PROSITE" id="PS50110">
    <property type="entry name" value="RESPONSE_REGULATORY"/>
    <property type="match status" value="1"/>
</dbReference>
<dbReference type="PANTHER" id="PTHR43214">
    <property type="entry name" value="TWO-COMPONENT RESPONSE REGULATOR"/>
    <property type="match status" value="1"/>
</dbReference>
<feature type="domain" description="Response regulatory" evidence="9">
    <location>
        <begin position="2"/>
        <end position="118"/>
    </location>
</feature>
<dbReference type="PANTHER" id="PTHR43214:SF41">
    <property type="entry name" value="NITRATE_NITRITE RESPONSE REGULATOR PROTEIN NARP"/>
    <property type="match status" value="1"/>
</dbReference>
<feature type="modified residue" description="4-aspartylphosphate" evidence="7">
    <location>
        <position position="53"/>
    </location>
</feature>
<dbReference type="SMART" id="SM00421">
    <property type="entry name" value="HTH_LUXR"/>
    <property type="match status" value="1"/>
</dbReference>
<evidence type="ECO:0000256" key="5">
    <source>
        <dbReference type="ARBA" id="ARBA00023163"/>
    </source>
</evidence>
<keyword evidence="11" id="KW-1185">Reference proteome</keyword>
<dbReference type="RefSeq" id="WP_207655606.1">
    <property type="nucleotide sequence ID" value="NZ_BFAV01000150.1"/>
</dbReference>